<reference evidence="1 2" key="2">
    <citation type="journal article" date="2021" name="Microorganisms">
        <title>The Ever-Expanding Pseudomonas Genus: Description of 43 New Species and Partition of the Pseudomonas putida Group.</title>
        <authorList>
            <person name="Girard L."/>
            <person name="Lood C."/>
            <person name="Hofte M."/>
            <person name="Vandamme P."/>
            <person name="Rokni-Zadeh H."/>
            <person name="van Noort V."/>
            <person name="Lavigne R."/>
            <person name="De Mot R."/>
        </authorList>
    </citation>
    <scope>NUCLEOTIDE SEQUENCE [LARGE SCALE GENOMIC DNA]</scope>
    <source>
        <strain evidence="1 2">RW8P3</strain>
    </source>
</reference>
<evidence type="ECO:0000313" key="1">
    <source>
        <dbReference type="EMBL" id="QXI26416.1"/>
    </source>
</evidence>
<organism evidence="1 2">
    <name type="scientific">Pseudomonas vanderleydeniana</name>
    <dbReference type="NCBI Taxonomy" id="2745495"/>
    <lineage>
        <taxon>Bacteria</taxon>
        <taxon>Pseudomonadati</taxon>
        <taxon>Pseudomonadota</taxon>
        <taxon>Gammaproteobacteria</taxon>
        <taxon>Pseudomonadales</taxon>
        <taxon>Pseudomonadaceae</taxon>
        <taxon>Pseudomonas</taxon>
    </lineage>
</organism>
<gene>
    <name evidence="1" type="ORF">HU752_021045</name>
</gene>
<evidence type="ECO:0000313" key="2">
    <source>
        <dbReference type="Proteomes" id="UP000634530"/>
    </source>
</evidence>
<dbReference type="Proteomes" id="UP000634530">
    <property type="component" value="Chromosome"/>
</dbReference>
<dbReference type="AlphaFoldDB" id="A0A9E6PHX3"/>
<name>A0A9E6PHX3_9PSED</name>
<dbReference type="RefSeq" id="WP_186675759.1">
    <property type="nucleotide sequence ID" value="NZ_CP077093.1"/>
</dbReference>
<accession>A0A9E6PHX3</accession>
<sequence length="715" mass="77389">MESSHYGGAHYPSALVDWAGHHSGGVKRLLDKNSGQPNKQLLRTNLLSRLEDWANQLPSGASTVPRVVLLVGGPGNGKTEAIESTILWLDKSLGCDGKLVDKLSQSFHPSSGLAVPRRVTVDAGKLASSDSSLSLEIVQDASATAGHEGDSASLLLIKELSSLIGKSHSSAYLCCVNRGVLDDALIHAIDNNLNEARTLLEGITQAVSLAHDAPSCWPLKGFPSVAVWPMDAESLLVEPDDGSDAPADILIGQATTTELWPAKGSCPAGDRCPFCASQAILSRPEHKAALLRTLRWYELASGKRWSFRDLFSLTSYLLAGHHPAVSTSTGSLRQATPCEWAANLVLLEQKASSITKPGKQYLTAPFYLATSGYQHALFHQWDKGVASSLGTDLKELGLDKDLGLEESRTLLGLKHFLSERNGHYLPATIAPLLEGIVETLDPAFASPDSEVAVSARSTILLGDLDMRFSRSLSGGIEFIRKYQVLSPNELEVLKRLSLADTRLSDPIVRRKKPAAASRVQHILRDFACRLVRRSICTRTAAVADAPILQAFQQVVEDDDKHRHLYEVVRQVKDLLNTGQEFEVSLTTTFGQPLPPRQRQATLVVQQSPVRTFPQDTAGRPRPPICYLKVGKGNSAQPVPLTYDLFKAVKELERGLSPAALPRTVVALLDTAKARLSGPIVRDKDLLEDAKMRIGADGTVVGLSWNGFVAAKENGL</sequence>
<dbReference type="EMBL" id="CP077093">
    <property type="protein sequence ID" value="QXI26416.1"/>
    <property type="molecule type" value="Genomic_DNA"/>
</dbReference>
<protein>
    <submittedName>
        <fullName evidence="1">Uncharacterized protein</fullName>
    </submittedName>
</protein>
<keyword evidence="2" id="KW-1185">Reference proteome</keyword>
<dbReference type="KEGG" id="pvw:HU752_021045"/>
<proteinExistence type="predicted"/>
<reference evidence="1 2" key="1">
    <citation type="journal article" date="2020" name="Microorganisms">
        <title>Reliable Identification of Environmental Pseudomonas Isolates Using the rpoD Gene.</title>
        <authorList>
            <consortium name="The Broad Institute Genome Sequencing Platform"/>
            <person name="Girard L."/>
            <person name="Lood C."/>
            <person name="Rokni-Zadeh H."/>
            <person name="van Noort V."/>
            <person name="Lavigne R."/>
            <person name="De Mot R."/>
        </authorList>
    </citation>
    <scope>NUCLEOTIDE SEQUENCE [LARGE SCALE GENOMIC DNA]</scope>
    <source>
        <strain evidence="1 2">RW8P3</strain>
    </source>
</reference>